<protein>
    <submittedName>
        <fullName evidence="1">Uncharacterized protein</fullName>
    </submittedName>
</protein>
<evidence type="ECO:0000313" key="1">
    <source>
        <dbReference type="EMBL" id="KAJ0091084.1"/>
    </source>
</evidence>
<keyword evidence="2" id="KW-1185">Reference proteome</keyword>
<evidence type="ECO:0000313" key="2">
    <source>
        <dbReference type="Proteomes" id="UP001164250"/>
    </source>
</evidence>
<dbReference type="EMBL" id="CM047904">
    <property type="protein sequence ID" value="KAJ0091084.1"/>
    <property type="molecule type" value="Genomic_DNA"/>
</dbReference>
<proteinExistence type="predicted"/>
<reference evidence="2" key="1">
    <citation type="journal article" date="2023" name="G3 (Bethesda)">
        <title>Genome assembly and association tests identify interacting loci associated with vigor, precocity, and sex in interspecific pistachio rootstocks.</title>
        <authorList>
            <person name="Palmer W."/>
            <person name="Jacygrad E."/>
            <person name="Sagayaradj S."/>
            <person name="Cavanaugh K."/>
            <person name="Han R."/>
            <person name="Bertier L."/>
            <person name="Beede B."/>
            <person name="Kafkas S."/>
            <person name="Golino D."/>
            <person name="Preece J."/>
            <person name="Michelmore R."/>
        </authorList>
    </citation>
    <scope>NUCLEOTIDE SEQUENCE [LARGE SCALE GENOMIC DNA]</scope>
</reference>
<name>A0ACC1AWM0_9ROSI</name>
<gene>
    <name evidence="1" type="ORF">Patl1_12467</name>
</gene>
<sequence length="399" mass="45081">MPRPGPRPYECVRRAWHSERHQPMRGSLIQEIFSYQFLASILFRVVSEIHSSATKKNKEWQEKLPVVVLKSEEIMYSKANSEAEYMDLKTLWDRTNDAINTIIRRDESSETGELLPPCIEAALNLGCMPRKTSRSQRNSHPRCYLNSGTQEQTSLENITQGNQTVNPHCMPHYSTLMKPTSTDVAQNPVVQSNIDSTKKLPFASENVPPSINKQFLRLENFPSLNRYAVYPLFNIEELPHGFQNFPSSTSDSMEPAKEICVQNSSVKIAQPYINIRDAPELPHDIGCDLSLRLGPLSIPSPSVEKFQLQQVKNVGSSSLEGNEMSDLTPQLHKQLIFCSNTNVDGPLDMCSSQWSDEDNVDTRTNKRKAVSIHPLEDQLFWQSKLPYNQLTGGMKSAGS</sequence>
<comment type="caution">
    <text evidence="1">The sequence shown here is derived from an EMBL/GenBank/DDBJ whole genome shotgun (WGS) entry which is preliminary data.</text>
</comment>
<accession>A0ACC1AWM0</accession>
<dbReference type="Proteomes" id="UP001164250">
    <property type="component" value="Chromosome 8"/>
</dbReference>
<organism evidence="1 2">
    <name type="scientific">Pistacia atlantica</name>
    <dbReference type="NCBI Taxonomy" id="434234"/>
    <lineage>
        <taxon>Eukaryota</taxon>
        <taxon>Viridiplantae</taxon>
        <taxon>Streptophyta</taxon>
        <taxon>Embryophyta</taxon>
        <taxon>Tracheophyta</taxon>
        <taxon>Spermatophyta</taxon>
        <taxon>Magnoliopsida</taxon>
        <taxon>eudicotyledons</taxon>
        <taxon>Gunneridae</taxon>
        <taxon>Pentapetalae</taxon>
        <taxon>rosids</taxon>
        <taxon>malvids</taxon>
        <taxon>Sapindales</taxon>
        <taxon>Anacardiaceae</taxon>
        <taxon>Pistacia</taxon>
    </lineage>
</organism>